<organism evidence="3 4">
    <name type="scientific">Multifurca ochricompacta</name>
    <dbReference type="NCBI Taxonomy" id="376703"/>
    <lineage>
        <taxon>Eukaryota</taxon>
        <taxon>Fungi</taxon>
        <taxon>Dikarya</taxon>
        <taxon>Basidiomycota</taxon>
        <taxon>Agaricomycotina</taxon>
        <taxon>Agaricomycetes</taxon>
        <taxon>Russulales</taxon>
        <taxon>Russulaceae</taxon>
        <taxon>Multifurca</taxon>
    </lineage>
</organism>
<comment type="caution">
    <text evidence="3">The sequence shown here is derived from an EMBL/GenBank/DDBJ whole genome shotgun (WGS) entry which is preliminary data.</text>
</comment>
<feature type="signal peptide" evidence="2">
    <location>
        <begin position="1"/>
        <end position="19"/>
    </location>
</feature>
<gene>
    <name evidence="3" type="ORF">B0F90DRAFT_1670882</name>
</gene>
<evidence type="ECO:0000313" key="3">
    <source>
        <dbReference type="EMBL" id="KAI0293336.1"/>
    </source>
</evidence>
<evidence type="ECO:0000256" key="1">
    <source>
        <dbReference type="SAM" id="MobiDB-lite"/>
    </source>
</evidence>
<name>A0AAD4QGE7_9AGAM</name>
<evidence type="ECO:0000313" key="4">
    <source>
        <dbReference type="Proteomes" id="UP001203297"/>
    </source>
</evidence>
<dbReference type="EMBL" id="WTXG01000098">
    <property type="protein sequence ID" value="KAI0293336.1"/>
    <property type="molecule type" value="Genomic_DNA"/>
</dbReference>
<keyword evidence="2" id="KW-0732">Signal</keyword>
<protein>
    <submittedName>
        <fullName evidence="3">Uncharacterized protein</fullName>
    </submittedName>
</protein>
<evidence type="ECO:0000256" key="2">
    <source>
        <dbReference type="SAM" id="SignalP"/>
    </source>
</evidence>
<accession>A0AAD4QGE7</accession>
<sequence length="102" mass="11751">MRTSSIFAILLAIVAAVGATPVKRERPMRTAFSSPERLSQRGFPSFKSMRFLYRFMYGRIDRQERKVHNILLLCQAKVPRVSKNQVEESGQGGGSRDRPWMY</sequence>
<keyword evidence="4" id="KW-1185">Reference proteome</keyword>
<proteinExistence type="predicted"/>
<feature type="chain" id="PRO_5042032377" evidence="2">
    <location>
        <begin position="20"/>
        <end position="102"/>
    </location>
</feature>
<dbReference type="Proteomes" id="UP001203297">
    <property type="component" value="Unassembled WGS sequence"/>
</dbReference>
<dbReference type="AlphaFoldDB" id="A0AAD4QGE7"/>
<reference evidence="3" key="1">
    <citation type="journal article" date="2022" name="New Phytol.">
        <title>Evolutionary transition to the ectomycorrhizal habit in the genomes of a hyperdiverse lineage of mushroom-forming fungi.</title>
        <authorList>
            <person name="Looney B."/>
            <person name="Miyauchi S."/>
            <person name="Morin E."/>
            <person name="Drula E."/>
            <person name="Courty P.E."/>
            <person name="Kohler A."/>
            <person name="Kuo A."/>
            <person name="LaButti K."/>
            <person name="Pangilinan J."/>
            <person name="Lipzen A."/>
            <person name="Riley R."/>
            <person name="Andreopoulos W."/>
            <person name="He G."/>
            <person name="Johnson J."/>
            <person name="Nolan M."/>
            <person name="Tritt A."/>
            <person name="Barry K.W."/>
            <person name="Grigoriev I.V."/>
            <person name="Nagy L.G."/>
            <person name="Hibbett D."/>
            <person name="Henrissat B."/>
            <person name="Matheny P.B."/>
            <person name="Labbe J."/>
            <person name="Martin F.M."/>
        </authorList>
    </citation>
    <scope>NUCLEOTIDE SEQUENCE</scope>
    <source>
        <strain evidence="3">BPL690</strain>
    </source>
</reference>
<feature type="region of interest" description="Disordered" evidence="1">
    <location>
        <begin position="82"/>
        <end position="102"/>
    </location>
</feature>